<keyword evidence="4" id="KW-1185">Reference proteome</keyword>
<reference evidence="4" key="1">
    <citation type="journal article" date="2019" name="Int. J. Syst. Evol. Microbiol.">
        <title>The Global Catalogue of Microorganisms (GCM) 10K type strain sequencing project: providing services to taxonomists for standard genome sequencing and annotation.</title>
        <authorList>
            <consortium name="The Broad Institute Genomics Platform"/>
            <consortium name="The Broad Institute Genome Sequencing Center for Infectious Disease"/>
            <person name="Wu L."/>
            <person name="Ma J."/>
        </authorList>
    </citation>
    <scope>NUCLEOTIDE SEQUENCE [LARGE SCALE GENOMIC DNA]</scope>
    <source>
        <strain evidence="4">JCM 4147</strain>
    </source>
</reference>
<feature type="region of interest" description="Disordered" evidence="1">
    <location>
        <begin position="24"/>
        <end position="55"/>
    </location>
</feature>
<dbReference type="EMBL" id="JBHSPU010000026">
    <property type="protein sequence ID" value="MFC5917389.1"/>
    <property type="molecule type" value="Genomic_DNA"/>
</dbReference>
<organism evidence="3 4">
    <name type="scientific">Streptomyces pulveraceus</name>
    <dbReference type="NCBI Taxonomy" id="68258"/>
    <lineage>
        <taxon>Bacteria</taxon>
        <taxon>Bacillati</taxon>
        <taxon>Actinomycetota</taxon>
        <taxon>Actinomycetes</taxon>
        <taxon>Kitasatosporales</taxon>
        <taxon>Streptomycetaceae</taxon>
        <taxon>Streptomyces</taxon>
    </lineage>
</organism>
<gene>
    <name evidence="3" type="ORF">ACFP1B_28765</name>
</gene>
<evidence type="ECO:0000313" key="3">
    <source>
        <dbReference type="EMBL" id="MFC5917389.1"/>
    </source>
</evidence>
<evidence type="ECO:0000313" key="4">
    <source>
        <dbReference type="Proteomes" id="UP001596200"/>
    </source>
</evidence>
<comment type="caution">
    <text evidence="3">The sequence shown here is derived from an EMBL/GenBank/DDBJ whole genome shotgun (WGS) entry which is preliminary data.</text>
</comment>
<evidence type="ECO:0000256" key="1">
    <source>
        <dbReference type="SAM" id="MobiDB-lite"/>
    </source>
</evidence>
<evidence type="ECO:0008006" key="5">
    <source>
        <dbReference type="Google" id="ProtNLM"/>
    </source>
</evidence>
<name>A0ABW1GV00_9ACTN</name>
<protein>
    <recommendedName>
        <fullName evidence="5">Lipoprotein</fullName>
    </recommendedName>
</protein>
<feature type="chain" id="PRO_5047147000" description="Lipoprotein" evidence="2">
    <location>
        <begin position="23"/>
        <end position="204"/>
    </location>
</feature>
<dbReference type="RefSeq" id="WP_344507447.1">
    <property type="nucleotide sequence ID" value="NZ_BAAATU010000001.1"/>
</dbReference>
<feature type="signal peptide" evidence="2">
    <location>
        <begin position="1"/>
        <end position="22"/>
    </location>
</feature>
<evidence type="ECO:0000256" key="2">
    <source>
        <dbReference type="SAM" id="SignalP"/>
    </source>
</evidence>
<accession>A0ABW1GV00</accession>
<dbReference type="PROSITE" id="PS51257">
    <property type="entry name" value="PROKAR_LIPOPROTEIN"/>
    <property type="match status" value="1"/>
</dbReference>
<dbReference type="Proteomes" id="UP001596200">
    <property type="component" value="Unassembled WGS sequence"/>
</dbReference>
<proteinExistence type="predicted"/>
<feature type="compositionally biased region" description="Polar residues" evidence="1">
    <location>
        <begin position="25"/>
        <end position="55"/>
    </location>
</feature>
<sequence length="204" mass="21910">MRRRFQIVAVALAVGFTLSACGSEKAQSGADTSTPAAESGTGSKDTNGTKGNNMDMQEAADRADGMLDAVLKKIDPEVQWAHGPTSKGSCDVTRRRTVMTIVSADRRQGFLDQVEKFWRASDYRIKAKNNDTEFPAVYAVTKDGFGISVSIRAKGQAFFEADTPCVKESKVADSVSKPNGPAYEGVYPLPSPNVRSEFWSGGAS</sequence>
<keyword evidence="2" id="KW-0732">Signal</keyword>